<comment type="caution">
    <text evidence="3">The sequence shown here is derived from an EMBL/GenBank/DDBJ whole genome shotgun (WGS) entry which is preliminary data.</text>
</comment>
<keyword evidence="2" id="KW-1133">Transmembrane helix</keyword>
<name>A0A836CLJ3_9STRA</name>
<feature type="transmembrane region" description="Helical" evidence="2">
    <location>
        <begin position="15"/>
        <end position="32"/>
    </location>
</feature>
<dbReference type="AlphaFoldDB" id="A0A836CLJ3"/>
<proteinExistence type="predicted"/>
<evidence type="ECO:0000256" key="1">
    <source>
        <dbReference type="SAM" id="MobiDB-lite"/>
    </source>
</evidence>
<keyword evidence="2" id="KW-0812">Transmembrane</keyword>
<keyword evidence="2" id="KW-0472">Membrane</keyword>
<evidence type="ECO:0000313" key="3">
    <source>
        <dbReference type="EMBL" id="KAG5187796.1"/>
    </source>
</evidence>
<accession>A0A836CLJ3</accession>
<keyword evidence="4" id="KW-1185">Reference proteome</keyword>
<gene>
    <name evidence="3" type="ORF">JKP88DRAFT_287898</name>
</gene>
<protein>
    <submittedName>
        <fullName evidence="3">Uncharacterized protein</fullName>
    </submittedName>
</protein>
<evidence type="ECO:0000256" key="2">
    <source>
        <dbReference type="SAM" id="Phobius"/>
    </source>
</evidence>
<feature type="region of interest" description="Disordered" evidence="1">
    <location>
        <begin position="74"/>
        <end position="95"/>
    </location>
</feature>
<organism evidence="3 4">
    <name type="scientific">Tribonema minus</name>
    <dbReference type="NCBI Taxonomy" id="303371"/>
    <lineage>
        <taxon>Eukaryota</taxon>
        <taxon>Sar</taxon>
        <taxon>Stramenopiles</taxon>
        <taxon>Ochrophyta</taxon>
        <taxon>PX clade</taxon>
        <taxon>Xanthophyceae</taxon>
        <taxon>Tribonematales</taxon>
        <taxon>Tribonemataceae</taxon>
        <taxon>Tribonema</taxon>
    </lineage>
</organism>
<dbReference type="Proteomes" id="UP000664859">
    <property type="component" value="Unassembled WGS sequence"/>
</dbReference>
<dbReference type="EMBL" id="JAFCMP010000082">
    <property type="protein sequence ID" value="KAG5187796.1"/>
    <property type="molecule type" value="Genomic_DNA"/>
</dbReference>
<evidence type="ECO:0000313" key="4">
    <source>
        <dbReference type="Proteomes" id="UP000664859"/>
    </source>
</evidence>
<reference evidence="3" key="1">
    <citation type="submission" date="2021-02" db="EMBL/GenBank/DDBJ databases">
        <title>First Annotated Genome of the Yellow-green Alga Tribonema minus.</title>
        <authorList>
            <person name="Mahan K.M."/>
        </authorList>
    </citation>
    <scope>NUCLEOTIDE SEQUENCE</scope>
    <source>
        <strain evidence="3">UTEX B ZZ1240</strain>
    </source>
</reference>
<sequence length="95" mass="10235">MWASGGVAEAPTNKAVPVAFASVVAFLLYLRFADLDPWESLIDDDDDDDLDDLDMESEAYQLERKEMARRAAQQAMLGAATRGESTPRRAGGGGA</sequence>